<dbReference type="AlphaFoldDB" id="A0A9W4US67"/>
<feature type="chain" id="PRO_5040890964" evidence="1">
    <location>
        <begin position="19"/>
        <end position="243"/>
    </location>
</feature>
<protein>
    <submittedName>
        <fullName evidence="2">Uncharacterized protein</fullName>
    </submittedName>
</protein>
<gene>
    <name evidence="2" type="ORF">PDIGIT_LOCUS13660</name>
</gene>
<dbReference type="EMBL" id="CAOQHR010000010">
    <property type="protein sequence ID" value="CAI6340484.1"/>
    <property type="molecule type" value="Genomic_DNA"/>
</dbReference>
<evidence type="ECO:0000313" key="3">
    <source>
        <dbReference type="Proteomes" id="UP001152607"/>
    </source>
</evidence>
<name>A0A9W4US67_9PLEO</name>
<comment type="caution">
    <text evidence="2">The sequence shown here is derived from an EMBL/GenBank/DDBJ whole genome shotgun (WGS) entry which is preliminary data.</text>
</comment>
<organism evidence="2 3">
    <name type="scientific">Periconia digitata</name>
    <dbReference type="NCBI Taxonomy" id="1303443"/>
    <lineage>
        <taxon>Eukaryota</taxon>
        <taxon>Fungi</taxon>
        <taxon>Dikarya</taxon>
        <taxon>Ascomycota</taxon>
        <taxon>Pezizomycotina</taxon>
        <taxon>Dothideomycetes</taxon>
        <taxon>Pleosporomycetidae</taxon>
        <taxon>Pleosporales</taxon>
        <taxon>Massarineae</taxon>
        <taxon>Periconiaceae</taxon>
        <taxon>Periconia</taxon>
    </lineage>
</organism>
<dbReference type="OrthoDB" id="3233795at2759"/>
<keyword evidence="3" id="KW-1185">Reference proteome</keyword>
<accession>A0A9W4US67</accession>
<sequence>MRIYSLLSLLSLAITASSKLVVDYNAEHDDDVSKLGFANLEQARNDKIKSNTNDLYIKAGEDWRGTKSAHFHRKKGYIRAEMHALKEQTKAGETYYITYSFALGAIPDSLMVLQWKEYEANTHGGANIPLSLEVKNKKISLEYQADGHSKRVAQWTTDVKPNTVYKVGLEILARSDNGHVKLYWGGEQVTFSTSKEKMLVGNMFPGRSDPKIGIYRGEEVETNSYVYQFQIGTEREDVDGSYF</sequence>
<dbReference type="Proteomes" id="UP001152607">
    <property type="component" value="Unassembled WGS sequence"/>
</dbReference>
<feature type="signal peptide" evidence="1">
    <location>
        <begin position="1"/>
        <end position="18"/>
    </location>
</feature>
<proteinExistence type="predicted"/>
<keyword evidence="1" id="KW-0732">Signal</keyword>
<evidence type="ECO:0000313" key="2">
    <source>
        <dbReference type="EMBL" id="CAI6340484.1"/>
    </source>
</evidence>
<reference evidence="2" key="1">
    <citation type="submission" date="2023-01" db="EMBL/GenBank/DDBJ databases">
        <authorList>
            <person name="Van Ghelder C."/>
            <person name="Rancurel C."/>
        </authorList>
    </citation>
    <scope>NUCLEOTIDE SEQUENCE</scope>
    <source>
        <strain evidence="2">CNCM I-4278</strain>
    </source>
</reference>
<evidence type="ECO:0000256" key="1">
    <source>
        <dbReference type="SAM" id="SignalP"/>
    </source>
</evidence>